<proteinExistence type="predicted"/>
<reference evidence="1" key="1">
    <citation type="submission" date="2021-02" db="EMBL/GenBank/DDBJ databases">
        <title>Genome-Resolved Metagenomics of a Microbial Community Performing Photosynthetic Biological Nutrient Removal.</title>
        <authorList>
            <person name="Mcdaniel E.A."/>
        </authorList>
    </citation>
    <scope>NUCLEOTIDE SEQUENCE</scope>
    <source>
        <strain evidence="1">UWPOB_OBS1</strain>
    </source>
</reference>
<dbReference type="EMBL" id="JAFLCK010000055">
    <property type="protein sequence ID" value="MBN8662812.1"/>
    <property type="molecule type" value="Genomic_DNA"/>
</dbReference>
<organism evidence="1 2">
    <name type="scientific">Candidatus Obscuribacter phosphatis</name>
    <dbReference type="NCBI Taxonomy" id="1906157"/>
    <lineage>
        <taxon>Bacteria</taxon>
        <taxon>Bacillati</taxon>
        <taxon>Candidatus Melainabacteria</taxon>
        <taxon>Candidatus Obscuribacterales</taxon>
        <taxon>Candidatus Obscuribacteraceae</taxon>
        <taxon>Candidatus Obscuribacter</taxon>
    </lineage>
</organism>
<accession>A0A8J7PDE1</accession>
<gene>
    <name evidence="1" type="ORF">J0M35_20760</name>
</gene>
<dbReference type="AlphaFoldDB" id="A0A8J7PDE1"/>
<dbReference type="Proteomes" id="UP000664277">
    <property type="component" value="Unassembled WGS sequence"/>
</dbReference>
<name>A0A8J7PDE1_9BACT</name>
<evidence type="ECO:0000313" key="2">
    <source>
        <dbReference type="Proteomes" id="UP000664277"/>
    </source>
</evidence>
<sequence>MKAVSQYSVCLLELGKVKVKAKSMTYFLPHLEPVTKEFTFVRAKPTDIAHGFSQFASQTRGTSVWRTTHFRAANLESAVSRLDRSRRSQAEYLLVPTDSEWTALFELHCGWNGGDINTTPARISYFTPADAIGLIMARDTERAHRSDPKIELQYGSIRFDFVRNGEVIRHVQAMNSASGGGWEFHTFGEPLPKENLSNFSNREIADRFTFDNLVELLSSQFGIQLLDESFYKPQLGCILLIHV</sequence>
<comment type="caution">
    <text evidence="1">The sequence shown here is derived from an EMBL/GenBank/DDBJ whole genome shotgun (WGS) entry which is preliminary data.</text>
</comment>
<protein>
    <submittedName>
        <fullName evidence="1">Uncharacterized protein</fullName>
    </submittedName>
</protein>
<evidence type="ECO:0000313" key="1">
    <source>
        <dbReference type="EMBL" id="MBN8662812.1"/>
    </source>
</evidence>